<evidence type="ECO:0000313" key="6">
    <source>
        <dbReference type="EMBL" id="CAH1277581.1"/>
    </source>
</evidence>
<dbReference type="EMBL" id="CAKMNS010000419">
    <property type="protein sequence ID" value="CAH1277581.1"/>
    <property type="molecule type" value="Genomic_DNA"/>
</dbReference>
<dbReference type="AlphaFoldDB" id="A0A8S4MPE2"/>
<feature type="coiled-coil region" evidence="4">
    <location>
        <begin position="787"/>
        <end position="821"/>
    </location>
</feature>
<feature type="compositionally biased region" description="Basic and acidic residues" evidence="5">
    <location>
        <begin position="1242"/>
        <end position="1252"/>
    </location>
</feature>
<evidence type="ECO:0000313" key="7">
    <source>
        <dbReference type="Proteomes" id="UP000838412"/>
    </source>
</evidence>
<dbReference type="InterPro" id="IPR002110">
    <property type="entry name" value="Ankyrin_rpt"/>
</dbReference>
<feature type="repeat" description="ANK" evidence="3">
    <location>
        <begin position="62"/>
        <end position="94"/>
    </location>
</feature>
<dbReference type="Proteomes" id="UP000838412">
    <property type="component" value="Unassembled WGS sequence"/>
</dbReference>
<dbReference type="InterPro" id="IPR036770">
    <property type="entry name" value="Ankyrin_rpt-contain_sf"/>
</dbReference>
<dbReference type="PROSITE" id="PS50088">
    <property type="entry name" value="ANK_REPEAT"/>
    <property type="match status" value="3"/>
</dbReference>
<name>A0A8S4MPE2_BRALA</name>
<evidence type="ECO:0000256" key="2">
    <source>
        <dbReference type="ARBA" id="ARBA00023043"/>
    </source>
</evidence>
<dbReference type="Gene3D" id="1.25.40.20">
    <property type="entry name" value="Ankyrin repeat-containing domain"/>
    <property type="match status" value="3"/>
</dbReference>
<accession>A0A8S4MPE2</accession>
<comment type="caution">
    <text evidence="6">The sequence shown here is derived from an EMBL/GenBank/DDBJ whole genome shotgun (WGS) entry which is preliminary data.</text>
</comment>
<sequence length="1252" mass="141188">MVRLSTENGGSGIADTLQRELNMCIWTALAERDTEKVKDLKTLGADIDVEYISTNSDEEGMEGWRPLHMAVKNDDEAMIMTLHELGADIERKDAHGNTPIHLACQRGNKGSLTLLHDLGANINVQTYSETAHGIATSKTAENDQQILRIFDDLDFDRLHGNVNRYGKKNPGLRTEADYPSPAEMPLNKSFVERNDNSNDYYLIDHRGHYRRGGEHPHDWWNSKLHHDSSPSLRDCHYMHLRRAVKSGNLDSVQQNSHQVGWAINQCHSEDPLGLVGLAARSQDKPEIIGYLARADRANADALFIKDKEGQTILTLAKAKGHLKVVTYMIGLYSLQIHEAVKNDDLETCKRFRCLGGLTEMTDLPEPNLAVALRNCNVDITRWLVENGSNPDCRLQDGTTMVDLAARHGMDDVKKYLSFKVKNQLLRSAIRADDLEEVKKLHASGADPTAANYFGDTPISIAVRTGNLPLVHYLLSRGAPVVHHNPEASTLIKEAQTLGNMDMVKYLKRVVHRRFEESLQHGDVDTLAKLFQISGANLQEAKICEGDETAATLAYKNHGDQALRLLYNSNIPVHHPNKYGDYPLTLAEANDDFYAVEFLLDVCNVDKNVVNADGLTAAEIAREARYDLVALYIQTGQKPNPEEDERDEPTHTLQQLLTAVRSKKMEMLDDFIKETYQSRSLKIHCCEEMLKVARQQHAIEIFMKLAKHLRELTTDTSARKLEGSERYQRVLDGFLADLVKHVAGVDSVEEFGRTLEIVTGKVKEETHSLYTLMRKDIDAIHQDTKTEVQKLGQKCEDITSASEQLKSERKDMIEDLEKCKASLEKCKEPAKRIDLWEEIKSLRQKVSVASVYQHLYAKRQDVLLQRQNALDGFGQEESANMLFFFKTVSNTLEQFLLLWRVCAEDISQNVSDKQTFHFKNLNAKKGNDTKDVQLQVCLPSHFKKFYERAVKDVTGDPSVQKQTGRDTITVLAAEVELQTIITTTANKLTLWFANQISALSAEGPKKTCPAAALAEYCCARIISGFQSSSFGERQDLGNQLADHVVTWIPLSEMDLRLRGAAGQTYSIALITSDTVQKMYSVGSVKLPITQLGKQVETTPIDILSRASLITKTGEVFEHEQYTERNTSGRHSSYTYGCYNGTERVAHVRSMKRVQTVGRPDPRYFVDEFVSSSIGEDVRKEVTEYLADKGLSFESLEELKTMEEKSKDWFYKMETEMKEFLGSVKDRSENLEGGNSILTTIRSGRKEGKLNRFK</sequence>
<reference evidence="6" key="1">
    <citation type="submission" date="2022-01" db="EMBL/GenBank/DDBJ databases">
        <authorList>
            <person name="Braso-Vives M."/>
        </authorList>
    </citation>
    <scope>NUCLEOTIDE SEQUENCE</scope>
</reference>
<feature type="region of interest" description="Disordered" evidence="5">
    <location>
        <begin position="1232"/>
        <end position="1252"/>
    </location>
</feature>
<dbReference type="OrthoDB" id="9995210at2759"/>
<dbReference type="PANTHER" id="PTHR24198">
    <property type="entry name" value="ANKYRIN REPEAT AND PROTEIN KINASE DOMAIN-CONTAINING PROTEIN"/>
    <property type="match status" value="1"/>
</dbReference>
<keyword evidence="7" id="KW-1185">Reference proteome</keyword>
<dbReference type="Pfam" id="PF12796">
    <property type="entry name" value="Ank_2"/>
    <property type="match status" value="1"/>
</dbReference>
<dbReference type="Pfam" id="PF13637">
    <property type="entry name" value="Ank_4"/>
    <property type="match status" value="1"/>
</dbReference>
<evidence type="ECO:0000256" key="4">
    <source>
        <dbReference type="SAM" id="Coils"/>
    </source>
</evidence>
<evidence type="ECO:0000256" key="3">
    <source>
        <dbReference type="PROSITE-ProRule" id="PRU00023"/>
    </source>
</evidence>
<keyword evidence="2 3" id="KW-0040">ANK repeat</keyword>
<keyword evidence="4" id="KW-0175">Coiled coil</keyword>
<evidence type="ECO:0000256" key="5">
    <source>
        <dbReference type="SAM" id="MobiDB-lite"/>
    </source>
</evidence>
<gene>
    <name evidence="6" type="primary">ANK3</name>
    <name evidence="6" type="ORF">BLAG_LOCUS26342</name>
</gene>
<proteinExistence type="predicted"/>
<evidence type="ECO:0000256" key="1">
    <source>
        <dbReference type="ARBA" id="ARBA00022737"/>
    </source>
</evidence>
<dbReference type="PROSITE" id="PS50297">
    <property type="entry name" value="ANK_REP_REGION"/>
    <property type="match status" value="3"/>
</dbReference>
<organism evidence="6 7">
    <name type="scientific">Branchiostoma lanceolatum</name>
    <name type="common">Common lancelet</name>
    <name type="synonym">Amphioxus lanceolatum</name>
    <dbReference type="NCBI Taxonomy" id="7740"/>
    <lineage>
        <taxon>Eukaryota</taxon>
        <taxon>Metazoa</taxon>
        <taxon>Chordata</taxon>
        <taxon>Cephalochordata</taxon>
        <taxon>Leptocardii</taxon>
        <taxon>Amphioxiformes</taxon>
        <taxon>Branchiostomatidae</taxon>
        <taxon>Branchiostoma</taxon>
    </lineage>
</organism>
<protein>
    <submittedName>
        <fullName evidence="6">ANK3 protein</fullName>
    </submittedName>
</protein>
<keyword evidence="1" id="KW-0677">Repeat</keyword>
<feature type="repeat" description="ANK" evidence="3">
    <location>
        <begin position="453"/>
        <end position="485"/>
    </location>
</feature>
<dbReference type="SMART" id="SM00248">
    <property type="entry name" value="ANK"/>
    <property type="match status" value="8"/>
</dbReference>
<dbReference type="PANTHER" id="PTHR24198:SF165">
    <property type="entry name" value="ANKYRIN REPEAT-CONTAINING PROTEIN-RELATED"/>
    <property type="match status" value="1"/>
</dbReference>
<feature type="repeat" description="ANK" evidence="3">
    <location>
        <begin position="95"/>
        <end position="127"/>
    </location>
</feature>
<feature type="region of interest" description="Disordered" evidence="5">
    <location>
        <begin position="166"/>
        <end position="186"/>
    </location>
</feature>
<dbReference type="SUPFAM" id="SSF48403">
    <property type="entry name" value="Ankyrin repeat"/>
    <property type="match status" value="3"/>
</dbReference>